<organism evidence="9 10">
    <name type="scientific">Trypanosoma equiperdum</name>
    <dbReference type="NCBI Taxonomy" id="5694"/>
    <lineage>
        <taxon>Eukaryota</taxon>
        <taxon>Discoba</taxon>
        <taxon>Euglenozoa</taxon>
        <taxon>Kinetoplastea</taxon>
        <taxon>Metakinetoplastina</taxon>
        <taxon>Trypanosomatida</taxon>
        <taxon>Trypanosomatidae</taxon>
        <taxon>Trypanosoma</taxon>
    </lineage>
</organism>
<gene>
    <name evidence="9" type="ORF">TEOVI_000615800</name>
</gene>
<dbReference type="GO" id="GO:0008270">
    <property type="term" value="F:zinc ion binding"/>
    <property type="evidence" value="ECO:0007669"/>
    <property type="project" value="UniProtKB-KW"/>
</dbReference>
<feature type="chain" id="PRO_5009235316" evidence="7">
    <location>
        <begin position="21"/>
        <end position="569"/>
    </location>
</feature>
<dbReference type="RefSeq" id="XP_067079871.1">
    <property type="nucleotide sequence ID" value="XM_067223770.1"/>
</dbReference>
<protein>
    <submittedName>
        <fullName evidence="9">Plexin repeat, putative</fullName>
    </submittedName>
</protein>
<proteinExistence type="predicted"/>
<name>A0A1G4IA39_TRYEQ</name>
<keyword evidence="6" id="KW-1133">Transmembrane helix</keyword>
<evidence type="ECO:0000256" key="2">
    <source>
        <dbReference type="ARBA" id="ARBA00022771"/>
    </source>
</evidence>
<keyword evidence="7" id="KW-0732">Signal</keyword>
<evidence type="ECO:0000256" key="7">
    <source>
        <dbReference type="SAM" id="SignalP"/>
    </source>
</evidence>
<dbReference type="Proteomes" id="UP000195570">
    <property type="component" value="Unassembled WGS sequence"/>
</dbReference>
<dbReference type="InterPro" id="IPR017907">
    <property type="entry name" value="Znf_RING_CS"/>
</dbReference>
<evidence type="ECO:0000259" key="8">
    <source>
        <dbReference type="SMART" id="SM00423"/>
    </source>
</evidence>
<keyword evidence="10" id="KW-1185">Reference proteome</keyword>
<keyword evidence="4" id="KW-0325">Glycoprotein</keyword>
<keyword evidence="6" id="KW-0812">Transmembrane</keyword>
<keyword evidence="2" id="KW-0863">Zinc-finger</keyword>
<dbReference type="PROSITE" id="PS00518">
    <property type="entry name" value="ZF_RING_1"/>
    <property type="match status" value="1"/>
</dbReference>
<comment type="caution">
    <text evidence="9">The sequence shown here is derived from an EMBL/GenBank/DDBJ whole genome shotgun (WGS) entry which is preliminary data.</text>
</comment>
<evidence type="ECO:0000256" key="4">
    <source>
        <dbReference type="ARBA" id="ARBA00023180"/>
    </source>
</evidence>
<keyword evidence="1" id="KW-0479">Metal-binding</keyword>
<evidence type="ECO:0000313" key="10">
    <source>
        <dbReference type="Proteomes" id="UP000195570"/>
    </source>
</evidence>
<dbReference type="VEuPathDB" id="TriTrypDB:TEOVI_000615800"/>
<dbReference type="GeneID" id="92380097"/>
<feature type="region of interest" description="Disordered" evidence="5">
    <location>
        <begin position="474"/>
        <end position="500"/>
    </location>
</feature>
<reference evidence="9" key="1">
    <citation type="submission" date="2016-09" db="EMBL/GenBank/DDBJ databases">
        <authorList>
            <person name="Hebert L."/>
            <person name="Moumen B."/>
        </authorList>
    </citation>
    <scope>NUCLEOTIDE SEQUENCE [LARGE SCALE GENOMIC DNA]</scope>
    <source>
        <strain evidence="9">OVI</strain>
    </source>
</reference>
<evidence type="ECO:0000256" key="3">
    <source>
        <dbReference type="ARBA" id="ARBA00022833"/>
    </source>
</evidence>
<keyword evidence="3" id="KW-0862">Zinc</keyword>
<feature type="domain" description="PSI" evidence="8">
    <location>
        <begin position="207"/>
        <end position="261"/>
    </location>
</feature>
<feature type="signal peptide" evidence="7">
    <location>
        <begin position="1"/>
        <end position="20"/>
    </location>
</feature>
<evidence type="ECO:0000256" key="5">
    <source>
        <dbReference type="SAM" id="MobiDB-lite"/>
    </source>
</evidence>
<keyword evidence="6" id="KW-0472">Membrane</keyword>
<dbReference type="AlphaFoldDB" id="A0A1G4IA39"/>
<dbReference type="InterPro" id="IPR016201">
    <property type="entry name" value="PSI"/>
</dbReference>
<accession>A0A1G4IA39</accession>
<feature type="transmembrane region" description="Helical" evidence="6">
    <location>
        <begin position="281"/>
        <end position="300"/>
    </location>
</feature>
<sequence length="569" mass="60057">MSLWLTLFSVPFLLVRVASADHKRSILKDDVWLEMPTPSRTEGSNVVWPVVRGLVALNGSAGVGQVVNRLSSNESLSVGGLVGCGDGYCPSFAPICCGGPAYYYCVSGGSKCCGFPGRVVGSCGQSEECCADERNVTCCEAGSYCKVDGSDLACASDTCSHRLTVDECLSQNDGCGWCCEEHRCVRNTSGCSKGGRPIAVGETCPSRCHYADTCGLCLASGDAASGLEDCMWCCGSQSCIPSSEGDSCQNLQGIVSPGFCSACLSNGEGVGPTFVGSLQQMLALFSSFVFMIGIISCVWVSRACATYRDNTIVANGMRQVEVAAHYAVRRHGFIADGLSAEGGSSGCCPLLRCICCFCTTRRSDPSKQIQEEGGDGPCLSGEFYCAGCELALRPRSLLSLVDAVQGSRPPGERGICDDSDYHAEDEGIIVLLPCGHFYCYACLNIKKKRTISPRRLPKQTCSAAASDSQVRAEEALQSVSSADGEHAGNPSGAHVDADNREAGAAEAQESSCCGCLLCPFGKNSKERVAGEPKGVVDIGKLAMKKIKRKCPKCRRTVTDVLLPHNIIHL</sequence>
<feature type="domain" description="PSI" evidence="8">
    <location>
        <begin position="158"/>
        <end position="205"/>
    </location>
</feature>
<dbReference type="EMBL" id="CZPT02001073">
    <property type="protein sequence ID" value="SCU68788.1"/>
    <property type="molecule type" value="Genomic_DNA"/>
</dbReference>
<dbReference type="SMART" id="SM00423">
    <property type="entry name" value="PSI"/>
    <property type="match status" value="2"/>
</dbReference>
<evidence type="ECO:0000256" key="1">
    <source>
        <dbReference type="ARBA" id="ARBA00022723"/>
    </source>
</evidence>
<dbReference type="SUPFAM" id="SSF57850">
    <property type="entry name" value="RING/U-box"/>
    <property type="match status" value="1"/>
</dbReference>
<evidence type="ECO:0000313" key="9">
    <source>
        <dbReference type="EMBL" id="SCU68788.1"/>
    </source>
</evidence>
<evidence type="ECO:0000256" key="6">
    <source>
        <dbReference type="SAM" id="Phobius"/>
    </source>
</evidence>